<comment type="caution">
    <text evidence="1">The sequence shown here is derived from an EMBL/GenBank/DDBJ whole genome shotgun (WGS) entry which is preliminary data.</text>
</comment>
<keyword evidence="2" id="KW-1185">Reference proteome</keyword>
<dbReference type="EMBL" id="JAUQTG010000015">
    <property type="protein sequence ID" value="MDO7858517.1"/>
    <property type="molecule type" value="Genomic_DNA"/>
</dbReference>
<gene>
    <name evidence="1" type="ORF">Q5E86_19670</name>
</gene>
<dbReference type="Pfam" id="PF06287">
    <property type="entry name" value="DUF1039"/>
    <property type="match status" value="1"/>
</dbReference>
<name>A0ABT9AYI7_9GAMM</name>
<dbReference type="InterPro" id="IPR011990">
    <property type="entry name" value="TPR-like_helical_dom_sf"/>
</dbReference>
<reference evidence="1" key="2">
    <citation type="journal article" date="2024" name="Int. J. Antimicrob. Agents">
        <title>Identification of a novel Providencia species showing multi-drug-resistant in three patients with hospital-acquired infection.</title>
        <authorList>
            <person name="Yang W."/>
            <person name="Chen J."/>
            <person name="Yang F."/>
            <person name="Ji P."/>
            <person name="Shen S."/>
            <person name="Yin D."/>
            <person name="Hu F."/>
        </authorList>
    </citation>
    <scope>NUCLEOTIDE SEQUENCE</scope>
    <source>
        <strain evidence="1">CRE-138-0111</strain>
    </source>
</reference>
<dbReference type="NCBIfam" id="TIGR02498">
    <property type="entry name" value="type_III_ssaH"/>
    <property type="match status" value="1"/>
</dbReference>
<proteinExistence type="predicted"/>
<sequence length="94" mass="10679">MNLLDFSMRQLIIESGLAAVNNGLYIQAEAIRHVLPYLTENESACNIIDATILIGMNNLYLAEEKLQSDKSPEAELLKQFIEYITISNNWLLYS</sequence>
<evidence type="ECO:0000313" key="2">
    <source>
        <dbReference type="Proteomes" id="UP001176478"/>
    </source>
</evidence>
<evidence type="ECO:0000313" key="1">
    <source>
        <dbReference type="EMBL" id="MDO7858517.1"/>
    </source>
</evidence>
<accession>A0ABT9AYI7</accession>
<dbReference type="Proteomes" id="UP001176478">
    <property type="component" value="Unassembled WGS sequence"/>
</dbReference>
<dbReference type="InterPro" id="IPR010437">
    <property type="entry name" value="T3SS_SsaH/EsaH"/>
</dbReference>
<organism evidence="1 2">
    <name type="scientific">Providencia huashanensis</name>
    <dbReference type="NCBI Taxonomy" id="3037798"/>
    <lineage>
        <taxon>Bacteria</taxon>
        <taxon>Pseudomonadati</taxon>
        <taxon>Pseudomonadota</taxon>
        <taxon>Gammaproteobacteria</taxon>
        <taxon>Enterobacterales</taxon>
        <taxon>Morganellaceae</taxon>
        <taxon>Providencia</taxon>
    </lineage>
</organism>
<reference evidence="1" key="1">
    <citation type="submission" date="2023-07" db="EMBL/GenBank/DDBJ databases">
        <authorList>
            <person name="Yang W."/>
            <person name="Chen J."/>
            <person name="Ji P."/>
            <person name="Hu F."/>
        </authorList>
    </citation>
    <scope>NUCLEOTIDE SEQUENCE</scope>
    <source>
        <strain evidence="1">CRE-138-0111</strain>
    </source>
</reference>
<protein>
    <submittedName>
        <fullName evidence="1">EscG/YscG/SsaH family type III secretion system needle protein co-chaperone</fullName>
    </submittedName>
</protein>
<dbReference type="Gene3D" id="1.25.40.10">
    <property type="entry name" value="Tetratricopeptide repeat domain"/>
    <property type="match status" value="1"/>
</dbReference>